<dbReference type="EMBL" id="CP016374">
    <property type="protein sequence ID" value="AQX02235.1"/>
    <property type="molecule type" value="Genomic_DNA"/>
</dbReference>
<dbReference type="InterPro" id="IPR017853">
    <property type="entry name" value="GH"/>
</dbReference>
<gene>
    <name evidence="1" type="ORF">BBD32_12585</name>
</gene>
<dbReference type="Proteomes" id="UP000190848">
    <property type="component" value="Chromosome"/>
</dbReference>
<organism evidence="1 2">
    <name type="scientific">Elizabethkingia anophelis</name>
    <dbReference type="NCBI Taxonomy" id="1117645"/>
    <lineage>
        <taxon>Bacteria</taxon>
        <taxon>Pseudomonadati</taxon>
        <taxon>Bacteroidota</taxon>
        <taxon>Flavobacteriia</taxon>
        <taxon>Flavobacteriales</taxon>
        <taxon>Weeksellaceae</taxon>
        <taxon>Elizabethkingia</taxon>
    </lineage>
</organism>
<protein>
    <recommendedName>
        <fullName evidence="3">Glycoside hydrolase</fullName>
    </recommendedName>
</protein>
<dbReference type="SUPFAM" id="SSF51445">
    <property type="entry name" value="(Trans)glycosidases"/>
    <property type="match status" value="1"/>
</dbReference>
<sequence length="349" mass="40401">MRDSKLLIFNIFLIFLPFITFSQKYNSPEKKYSNEYKKYEIASCPVPPSNIKKFVYFAREREAIKGHVFLIIGRFQGAQIMYPWSILEPEKGEYDFSIIKEDYQYLRSRGKKLFIQLQDTSFDSDFKAVPKYLLNNEYNGGAIIMLKDNGEPDGWVAKRWNKNVQQRFALLLQALGKEFDGKIEGINLQEVSIGKVKNPSFTDEIYVKSIKTNMLALKKGFSKSVTIQYANFMPGEWLPWCDKGYLRSIYKFGQEIGVGLGAPDLMIKRDGHLNHTIALMHERKYAVPLGIAVQDGNYTNDDTNSMGYIKHDNMVPMLSAFAKDFLKVNYIFWANQEPYFTEDVVPCFK</sequence>
<proteinExistence type="predicted"/>
<name>A0AAU8VGH4_9FLAO</name>
<dbReference type="AlphaFoldDB" id="A0AAU8VGH4"/>
<evidence type="ECO:0000313" key="2">
    <source>
        <dbReference type="Proteomes" id="UP000190848"/>
    </source>
</evidence>
<dbReference type="Gene3D" id="3.20.20.80">
    <property type="entry name" value="Glycosidases"/>
    <property type="match status" value="1"/>
</dbReference>
<accession>A0AAU8VGH4</accession>
<dbReference type="RefSeq" id="WP_078396297.1">
    <property type="nucleotide sequence ID" value="NZ_CP016374.1"/>
</dbReference>
<evidence type="ECO:0008006" key="3">
    <source>
        <dbReference type="Google" id="ProtNLM"/>
    </source>
</evidence>
<reference evidence="1 2" key="1">
    <citation type="submission" date="2016-07" db="EMBL/GenBank/DDBJ databases">
        <title>Revisiting the taxonomy of the Elizabethkingia Genus using Whole-Genome Sequencing, Optical Mapping, and MALDI-TOF, along with proposal of three novel Elizabethkingia species: Elizabethkingia bruuniana sp. nov., Elizabethkingia ursingii sp. nov., and Elizabethkingia occulta sp. nov.</title>
        <authorList>
            <person name="Nicholson A.C."/>
        </authorList>
    </citation>
    <scope>NUCLEOTIDE SEQUENCE [LARGE SCALE GENOMIC DNA]</scope>
    <source>
        <strain evidence="1 2">F3201</strain>
    </source>
</reference>
<evidence type="ECO:0000313" key="1">
    <source>
        <dbReference type="EMBL" id="AQX02235.1"/>
    </source>
</evidence>